<dbReference type="PANTHER" id="PTHR34276">
    <property type="entry name" value="MINI-RIBONUCLEASE 3"/>
    <property type="match status" value="1"/>
</dbReference>
<keyword evidence="2" id="KW-0255">Endonuclease</keyword>
<name>A0A644VR14_9ZZZZ</name>
<dbReference type="Pfam" id="PF00636">
    <property type="entry name" value="Ribonuclease_3"/>
    <property type="match status" value="1"/>
</dbReference>
<evidence type="ECO:0000313" key="5">
    <source>
        <dbReference type="EMBL" id="MPL93707.1"/>
    </source>
</evidence>
<evidence type="ECO:0000256" key="1">
    <source>
        <dbReference type="ARBA" id="ARBA00022722"/>
    </source>
</evidence>
<evidence type="ECO:0000259" key="4">
    <source>
        <dbReference type="Pfam" id="PF00636"/>
    </source>
</evidence>
<sequence length="154" mass="17287">MKFEQYQIIKKQALAACGENLQLLQDPRSLNPIILAYIGDAVFSLYVRMRLLPTSAQVRVLHNLGAQMVSAVMQAKAMDALVESLSTEEAAIARRGRNTKSTVPKSASVREYRQGTAWEALVGWLFLSEQEERLEAFLDQSFTIIQSAIKNQKK</sequence>
<accession>A0A644VR14</accession>
<dbReference type="InterPro" id="IPR000999">
    <property type="entry name" value="RNase_III_dom"/>
</dbReference>
<dbReference type="InterPro" id="IPR036389">
    <property type="entry name" value="RNase_III_sf"/>
</dbReference>
<gene>
    <name evidence="5" type="primary">mrnC_3</name>
    <name evidence="5" type="ORF">SDC9_39849</name>
</gene>
<organism evidence="5">
    <name type="scientific">bioreactor metagenome</name>
    <dbReference type="NCBI Taxonomy" id="1076179"/>
    <lineage>
        <taxon>unclassified sequences</taxon>
        <taxon>metagenomes</taxon>
        <taxon>ecological metagenomes</taxon>
    </lineage>
</organism>
<dbReference type="GO" id="GO:0006396">
    <property type="term" value="P:RNA processing"/>
    <property type="evidence" value="ECO:0007669"/>
    <property type="project" value="InterPro"/>
</dbReference>
<dbReference type="AlphaFoldDB" id="A0A644VR14"/>
<dbReference type="HAMAP" id="MF_01468">
    <property type="entry name" value="RNase_Mini_III"/>
    <property type="match status" value="1"/>
</dbReference>
<dbReference type="GO" id="GO:0004525">
    <property type="term" value="F:ribonuclease III activity"/>
    <property type="evidence" value="ECO:0007669"/>
    <property type="project" value="InterPro"/>
</dbReference>
<protein>
    <submittedName>
        <fullName evidence="5">Mini-ribonuclease 3</fullName>
        <ecNumber evidence="5">3.1.26.-</ecNumber>
    </submittedName>
</protein>
<dbReference type="Gene3D" id="1.10.1520.10">
    <property type="entry name" value="Ribonuclease III domain"/>
    <property type="match status" value="1"/>
</dbReference>
<proteinExistence type="inferred from homology"/>
<evidence type="ECO:0000256" key="3">
    <source>
        <dbReference type="ARBA" id="ARBA00022801"/>
    </source>
</evidence>
<feature type="domain" description="RNase III" evidence="4">
    <location>
        <begin position="35"/>
        <end position="129"/>
    </location>
</feature>
<dbReference type="EC" id="3.1.26.-" evidence="5"/>
<keyword evidence="3 5" id="KW-0378">Hydrolase</keyword>
<keyword evidence="1" id="KW-0540">Nuclease</keyword>
<dbReference type="SUPFAM" id="SSF69065">
    <property type="entry name" value="RNase III domain-like"/>
    <property type="match status" value="1"/>
</dbReference>
<comment type="caution">
    <text evidence="5">The sequence shown here is derived from an EMBL/GenBank/DDBJ whole genome shotgun (WGS) entry which is preliminary data.</text>
</comment>
<evidence type="ECO:0000256" key="2">
    <source>
        <dbReference type="ARBA" id="ARBA00022759"/>
    </source>
</evidence>
<reference evidence="5" key="1">
    <citation type="submission" date="2019-08" db="EMBL/GenBank/DDBJ databases">
        <authorList>
            <person name="Kucharzyk K."/>
            <person name="Murdoch R.W."/>
            <person name="Higgins S."/>
            <person name="Loffler F."/>
        </authorList>
    </citation>
    <scope>NUCLEOTIDE SEQUENCE</scope>
</reference>
<dbReference type="EMBL" id="VSSQ01000400">
    <property type="protein sequence ID" value="MPL93707.1"/>
    <property type="molecule type" value="Genomic_DNA"/>
</dbReference>
<dbReference type="PANTHER" id="PTHR34276:SF1">
    <property type="entry name" value="MINI-RIBONUCLEASE 3"/>
    <property type="match status" value="1"/>
</dbReference>
<dbReference type="InterPro" id="IPR008226">
    <property type="entry name" value="Mini3_fam"/>
</dbReference>